<accession>A0A815RAY5</accession>
<keyword evidence="1" id="KW-1133">Transmembrane helix</keyword>
<evidence type="ECO:0000313" key="2">
    <source>
        <dbReference type="EMBL" id="CAF1474996.1"/>
    </source>
</evidence>
<evidence type="ECO:0000313" key="3">
    <source>
        <dbReference type="Proteomes" id="UP000663891"/>
    </source>
</evidence>
<dbReference type="Proteomes" id="UP000663891">
    <property type="component" value="Unassembled WGS sequence"/>
</dbReference>
<proteinExistence type="predicted"/>
<gene>
    <name evidence="2" type="ORF">VCS650_LOCUS40840</name>
</gene>
<dbReference type="AlphaFoldDB" id="A0A815RAY5"/>
<dbReference type="EMBL" id="CAJNON010001609">
    <property type="protein sequence ID" value="CAF1474996.1"/>
    <property type="molecule type" value="Genomic_DNA"/>
</dbReference>
<organism evidence="2 3">
    <name type="scientific">Adineta steineri</name>
    <dbReference type="NCBI Taxonomy" id="433720"/>
    <lineage>
        <taxon>Eukaryota</taxon>
        <taxon>Metazoa</taxon>
        <taxon>Spiralia</taxon>
        <taxon>Gnathifera</taxon>
        <taxon>Rotifera</taxon>
        <taxon>Eurotatoria</taxon>
        <taxon>Bdelloidea</taxon>
        <taxon>Adinetida</taxon>
        <taxon>Adinetidae</taxon>
        <taxon>Adineta</taxon>
    </lineage>
</organism>
<keyword evidence="1" id="KW-0812">Transmembrane</keyword>
<sequence>MSIAFGRTLHYDELIKDDNTKLSSSEANNSQTIFNTLFGTGNGQNDTSSGYDSFQENKIHKRGISNPSPLSHTVSPQTRQALIDILEKALAEGWRPSNNHPNSATRRKILLVLVMIFLSMSITFGRALYYDELTEDDSTKLSSTEEDSLQTIFNKLYGNDNDQDHYSSEYNSFEERKFHERTILKPSQVSHTMSPETRQAMIEIIVKARAEGWQPRNNLYVSRTRLR</sequence>
<feature type="transmembrane region" description="Helical" evidence="1">
    <location>
        <begin position="109"/>
        <end position="129"/>
    </location>
</feature>
<protein>
    <submittedName>
        <fullName evidence="2">Uncharacterized protein</fullName>
    </submittedName>
</protein>
<comment type="caution">
    <text evidence="2">The sequence shown here is derived from an EMBL/GenBank/DDBJ whole genome shotgun (WGS) entry which is preliminary data.</text>
</comment>
<name>A0A815RAY5_9BILA</name>
<keyword evidence="1" id="KW-0472">Membrane</keyword>
<dbReference type="OrthoDB" id="10043697at2759"/>
<reference evidence="2" key="1">
    <citation type="submission" date="2021-02" db="EMBL/GenBank/DDBJ databases">
        <authorList>
            <person name="Nowell W R."/>
        </authorList>
    </citation>
    <scope>NUCLEOTIDE SEQUENCE</scope>
</reference>
<evidence type="ECO:0000256" key="1">
    <source>
        <dbReference type="SAM" id="Phobius"/>
    </source>
</evidence>